<dbReference type="Proteomes" id="UP000688137">
    <property type="component" value="Unassembled WGS sequence"/>
</dbReference>
<dbReference type="OMA" id="NICFWIL"/>
<comment type="caution">
    <text evidence="1">The sequence shown here is derived from an EMBL/GenBank/DDBJ whole genome shotgun (WGS) entry which is preliminary data.</text>
</comment>
<accession>A0A8S1QPZ0</accession>
<gene>
    <name evidence="1" type="ORF">PPRIM_AZ9-3.1.T2090008</name>
</gene>
<reference evidence="1" key="1">
    <citation type="submission" date="2021-01" db="EMBL/GenBank/DDBJ databases">
        <authorList>
            <consortium name="Genoscope - CEA"/>
            <person name="William W."/>
        </authorList>
    </citation>
    <scope>NUCLEOTIDE SEQUENCE</scope>
</reference>
<organism evidence="1 2">
    <name type="scientific">Paramecium primaurelia</name>
    <dbReference type="NCBI Taxonomy" id="5886"/>
    <lineage>
        <taxon>Eukaryota</taxon>
        <taxon>Sar</taxon>
        <taxon>Alveolata</taxon>
        <taxon>Ciliophora</taxon>
        <taxon>Intramacronucleata</taxon>
        <taxon>Oligohymenophorea</taxon>
        <taxon>Peniculida</taxon>
        <taxon>Parameciidae</taxon>
        <taxon>Paramecium</taxon>
    </lineage>
</organism>
<evidence type="ECO:0000313" key="1">
    <source>
        <dbReference type="EMBL" id="CAD8117768.1"/>
    </source>
</evidence>
<dbReference type="EMBL" id="CAJJDM010000218">
    <property type="protein sequence ID" value="CAD8117768.1"/>
    <property type="molecule type" value="Genomic_DNA"/>
</dbReference>
<name>A0A8S1QPZ0_PARPR</name>
<sequence length="425" mass="51700">MSQSYKEYWKMFMEDQRQVQSICRTIELKFQFTNENKLEYNVEDCQIEYDQLLEDEMQNYDGPDDLNINYYYSNEKGEEVKIDIENYEIDDILDLNDQNDSQEECNSLFDVSCIMIIPNHQFILICVNVQNLRKKESQRLIIIDIYNHKIQKLFYRSNFLGDKNPQFSKDVNNQYPNICFWILKIEFKKFYTFKLINQFQEQNMMINLICFFYMTHLGTIHQQSFNFENYNIDKSKRQKYNINSKFYQFLEYHDTHLYILVDYLALIVNQKGQYIITRIKKNCKIIKNYIFENYYPKLISKKPVYVVAADSKEQKFLLINISLGKLIRKKHLTQQFQKSNYYYDSQNQAYHISYQINCPTQGQGDNEDNINQEYRRKWMIFDFIRGIQKQVNQTWLTQEQIKTNLFTNKIVIQNYQNKISFQLNL</sequence>
<evidence type="ECO:0000313" key="2">
    <source>
        <dbReference type="Proteomes" id="UP000688137"/>
    </source>
</evidence>
<dbReference type="AlphaFoldDB" id="A0A8S1QPZ0"/>
<proteinExistence type="predicted"/>
<keyword evidence="2" id="KW-1185">Reference proteome</keyword>
<protein>
    <submittedName>
        <fullName evidence="1">Uncharacterized protein</fullName>
    </submittedName>
</protein>